<proteinExistence type="predicted"/>
<gene>
    <name evidence="1" type="ORF">GSI_06877</name>
</gene>
<evidence type="ECO:0008006" key="3">
    <source>
        <dbReference type="Google" id="ProtNLM"/>
    </source>
</evidence>
<dbReference type="Gene3D" id="3.80.10.10">
    <property type="entry name" value="Ribonuclease Inhibitor"/>
    <property type="match status" value="1"/>
</dbReference>
<dbReference type="STRING" id="1077348.A0A2G8SAC6"/>
<dbReference type="EMBL" id="AYKW01000013">
    <property type="protein sequence ID" value="PIL30709.1"/>
    <property type="molecule type" value="Genomic_DNA"/>
</dbReference>
<name>A0A2G8SAC6_9APHY</name>
<protein>
    <recommendedName>
        <fullName evidence="3">F-box domain-containing protein</fullName>
    </recommendedName>
</protein>
<dbReference type="AlphaFoldDB" id="A0A2G8SAC6"/>
<dbReference type="OrthoDB" id="2801180at2759"/>
<evidence type="ECO:0000313" key="2">
    <source>
        <dbReference type="Proteomes" id="UP000230002"/>
    </source>
</evidence>
<sequence>MASALCSAQHLPIELVRRISDHLVGIKKWETDAPLPKWMNAEYARPSRDREMDFIGLRTLPSLATTSHFFLEPALDALWYTLPNYGILVYLLPRDAWTVDSVADEPPDIPEEERINPPVRCVSMTRRLTEEEFKRIQYYTPRVKRIQERCPLFPRRLRAYFMRYDHSILGALAHWCSPESPLFPNLRVLDASPASEDLCPAYYRRFHFLFGPQLQRICTDYTTFTDPRWKIVPTHEYQHMLMQLLESAPHLLHLILYADAPPYTPTIVSAVSTAIRTFKNLVTARTGSLPIAEEALRHLAQLPHLEVVDVRLPDTMAEGDVAQCFHPTRYDDFFPSLREVWLAHRSDLAPISRVVRSVQSSQLEVIRAHLLDRKAPIPFNGVLSFLSVVLDRSNSANIKGLSVEASIKHTDPEARSTFTEDHLGPLFALRGLTHLSLRLRCSFELDDAILARVARAWPHIEVLELGPGVQWDTQVTLAALVPFAQHCPHLHTLGIPLNAELAGLPAEVREAHREGEGSVQRALKRLKVGHARMSDGLEREVAEFLVGLFPRLSDVENDTIPAAVTAVAVVLGATEEEVREEGRLSDRWLHVNNWFIPHMREWEKTLDEADALGMKREGPRRLP</sequence>
<dbReference type="Proteomes" id="UP000230002">
    <property type="component" value="Unassembled WGS sequence"/>
</dbReference>
<comment type="caution">
    <text evidence="1">The sequence shown here is derived from an EMBL/GenBank/DDBJ whole genome shotgun (WGS) entry which is preliminary data.</text>
</comment>
<evidence type="ECO:0000313" key="1">
    <source>
        <dbReference type="EMBL" id="PIL30709.1"/>
    </source>
</evidence>
<keyword evidence="2" id="KW-1185">Reference proteome</keyword>
<accession>A0A2G8SAC6</accession>
<organism evidence="1 2">
    <name type="scientific">Ganoderma sinense ZZ0214-1</name>
    <dbReference type="NCBI Taxonomy" id="1077348"/>
    <lineage>
        <taxon>Eukaryota</taxon>
        <taxon>Fungi</taxon>
        <taxon>Dikarya</taxon>
        <taxon>Basidiomycota</taxon>
        <taxon>Agaricomycotina</taxon>
        <taxon>Agaricomycetes</taxon>
        <taxon>Polyporales</taxon>
        <taxon>Polyporaceae</taxon>
        <taxon>Ganoderma</taxon>
    </lineage>
</organism>
<reference evidence="1 2" key="1">
    <citation type="journal article" date="2015" name="Sci. Rep.">
        <title>Chromosome-level genome map provides insights into diverse defense mechanisms in the medicinal fungus Ganoderma sinense.</title>
        <authorList>
            <person name="Zhu Y."/>
            <person name="Xu J."/>
            <person name="Sun C."/>
            <person name="Zhou S."/>
            <person name="Xu H."/>
            <person name="Nelson D.R."/>
            <person name="Qian J."/>
            <person name="Song J."/>
            <person name="Luo H."/>
            <person name="Xiang L."/>
            <person name="Li Y."/>
            <person name="Xu Z."/>
            <person name="Ji A."/>
            <person name="Wang L."/>
            <person name="Lu S."/>
            <person name="Hayward A."/>
            <person name="Sun W."/>
            <person name="Li X."/>
            <person name="Schwartz D.C."/>
            <person name="Wang Y."/>
            <person name="Chen S."/>
        </authorList>
    </citation>
    <scope>NUCLEOTIDE SEQUENCE [LARGE SCALE GENOMIC DNA]</scope>
    <source>
        <strain evidence="1 2">ZZ0214-1</strain>
    </source>
</reference>
<dbReference type="InterPro" id="IPR032675">
    <property type="entry name" value="LRR_dom_sf"/>
</dbReference>